<evidence type="ECO:0000256" key="1">
    <source>
        <dbReference type="ARBA" id="ARBA00023125"/>
    </source>
</evidence>
<protein>
    <submittedName>
        <fullName evidence="2">HigA family addiction module antitoxin</fullName>
    </submittedName>
</protein>
<gene>
    <name evidence="2" type="ORF">ACFOEW_11625</name>
</gene>
<proteinExistence type="predicted"/>
<accession>A0ABV7JZF6</accession>
<dbReference type="PANTHER" id="PTHR36924:SF1">
    <property type="entry name" value="ANTITOXIN HIGA-1"/>
    <property type="match status" value="1"/>
</dbReference>
<dbReference type="Gene3D" id="1.10.260.40">
    <property type="entry name" value="lambda repressor-like DNA-binding domains"/>
    <property type="match status" value="1"/>
</dbReference>
<dbReference type="EMBL" id="JBHRSX010000022">
    <property type="protein sequence ID" value="MFC3202465.1"/>
    <property type="molecule type" value="Genomic_DNA"/>
</dbReference>
<evidence type="ECO:0000313" key="3">
    <source>
        <dbReference type="Proteomes" id="UP001595477"/>
    </source>
</evidence>
<sequence>MPVLRSNRLPIQHPGVVFKRYYLDRYNIKLSDAAKTLNLKISHLNNFLNGEATVTTPLATKLESVTGISSGFWLNLQKSYNLYT</sequence>
<keyword evidence="1" id="KW-0238">DNA-binding</keyword>
<dbReference type="InterPro" id="IPR010982">
    <property type="entry name" value="Lambda_DNA-bd_dom_sf"/>
</dbReference>
<dbReference type="RefSeq" id="WP_123324803.1">
    <property type="nucleotide sequence ID" value="NZ_JBHRSX010000022.1"/>
</dbReference>
<dbReference type="InterPro" id="IPR013430">
    <property type="entry name" value="Toxin_antidote_HigA"/>
</dbReference>
<dbReference type="SUPFAM" id="SSF47413">
    <property type="entry name" value="lambda repressor-like DNA-binding domains"/>
    <property type="match status" value="1"/>
</dbReference>
<keyword evidence="3" id="KW-1185">Reference proteome</keyword>
<dbReference type="NCBIfam" id="TIGR02607">
    <property type="entry name" value="antidote_HigA"/>
    <property type="match status" value="1"/>
</dbReference>
<name>A0ABV7JZF6_9ALTE</name>
<reference evidence="3" key="1">
    <citation type="journal article" date="2019" name="Int. J. Syst. Evol. Microbiol.">
        <title>The Global Catalogue of Microorganisms (GCM) 10K type strain sequencing project: providing services to taxonomists for standard genome sequencing and annotation.</title>
        <authorList>
            <consortium name="The Broad Institute Genomics Platform"/>
            <consortium name="The Broad Institute Genome Sequencing Center for Infectious Disease"/>
            <person name="Wu L."/>
            <person name="Ma J."/>
        </authorList>
    </citation>
    <scope>NUCLEOTIDE SEQUENCE [LARGE SCALE GENOMIC DNA]</scope>
    <source>
        <strain evidence="3">KCTC 52449</strain>
    </source>
</reference>
<dbReference type="Proteomes" id="UP001595477">
    <property type="component" value="Unassembled WGS sequence"/>
</dbReference>
<dbReference type="PANTHER" id="PTHR36924">
    <property type="entry name" value="ANTITOXIN HIGA-1"/>
    <property type="match status" value="1"/>
</dbReference>
<comment type="caution">
    <text evidence="2">The sequence shown here is derived from an EMBL/GenBank/DDBJ whole genome shotgun (WGS) entry which is preliminary data.</text>
</comment>
<organism evidence="2 3">
    <name type="scientific">Alteromonas oceani</name>
    <dbReference type="NCBI Taxonomy" id="2071609"/>
    <lineage>
        <taxon>Bacteria</taxon>
        <taxon>Pseudomonadati</taxon>
        <taxon>Pseudomonadota</taxon>
        <taxon>Gammaproteobacteria</taxon>
        <taxon>Alteromonadales</taxon>
        <taxon>Alteromonadaceae</taxon>
        <taxon>Alteromonas/Salinimonas group</taxon>
        <taxon>Alteromonas</taxon>
    </lineage>
</organism>
<evidence type="ECO:0000313" key="2">
    <source>
        <dbReference type="EMBL" id="MFC3202465.1"/>
    </source>
</evidence>